<name>A0A557QWG6_9RHOO</name>
<dbReference type="AlphaFoldDB" id="A0A557QWG6"/>
<reference evidence="1 2" key="1">
    <citation type="submission" date="2019-07" db="EMBL/GenBank/DDBJ databases">
        <title>The pathways for chlorine oxyanion respiration interact through the shared metabolite chlorate.</title>
        <authorList>
            <person name="Barnum T.P."/>
            <person name="Cheng Y."/>
            <person name="Hill K.A."/>
            <person name="Lucas L.N."/>
            <person name="Carlson H.K."/>
            <person name="Coates J.D."/>
        </authorList>
    </citation>
    <scope>NUCLEOTIDE SEQUENCE [LARGE SCALE GENOMIC DNA]</scope>
    <source>
        <strain evidence="1 2">SFB-3</strain>
    </source>
</reference>
<evidence type="ECO:0000313" key="1">
    <source>
        <dbReference type="EMBL" id="TVO57248.1"/>
    </source>
</evidence>
<dbReference type="EMBL" id="VMNK01000007">
    <property type="protein sequence ID" value="TVO57248.1"/>
    <property type="molecule type" value="Genomic_DNA"/>
</dbReference>
<protein>
    <submittedName>
        <fullName evidence="1">CoA transferase</fullName>
    </submittedName>
</protein>
<dbReference type="PANTHER" id="PTHR48228">
    <property type="entry name" value="SUCCINYL-COA--D-CITRAMALATE COA-TRANSFERASE"/>
    <property type="match status" value="1"/>
</dbReference>
<dbReference type="InterPro" id="IPR003673">
    <property type="entry name" value="CoA-Trfase_fam_III"/>
</dbReference>
<keyword evidence="1" id="KW-0808">Transferase</keyword>
<proteinExistence type="predicted"/>
<dbReference type="Proteomes" id="UP000319502">
    <property type="component" value="Unassembled WGS sequence"/>
</dbReference>
<gene>
    <name evidence="1" type="ORF">FHP91_10155</name>
</gene>
<dbReference type="PANTHER" id="PTHR48228:SF5">
    <property type="entry name" value="ALPHA-METHYLACYL-COA RACEMASE"/>
    <property type="match status" value="1"/>
</dbReference>
<dbReference type="Gene3D" id="3.30.1540.10">
    <property type="entry name" value="formyl-coa transferase, domain 3"/>
    <property type="match status" value="1"/>
</dbReference>
<dbReference type="Pfam" id="PF02515">
    <property type="entry name" value="CoA_transf_3"/>
    <property type="match status" value="1"/>
</dbReference>
<accession>A0A557QWG6</accession>
<dbReference type="InterPro" id="IPR050509">
    <property type="entry name" value="CoA-transferase_III"/>
</dbReference>
<dbReference type="Gene3D" id="3.40.50.10540">
    <property type="entry name" value="Crotonobetainyl-coa:carnitine coa-transferase, domain 1"/>
    <property type="match status" value="1"/>
</dbReference>
<dbReference type="RefSeq" id="WP_144309487.1">
    <property type="nucleotide sequence ID" value="NZ_VMNK01000007.1"/>
</dbReference>
<evidence type="ECO:0000313" key="2">
    <source>
        <dbReference type="Proteomes" id="UP000319502"/>
    </source>
</evidence>
<comment type="caution">
    <text evidence="1">The sequence shown here is derived from an EMBL/GenBank/DDBJ whole genome shotgun (WGS) entry which is preliminary data.</text>
</comment>
<dbReference type="OrthoDB" id="5294844at2"/>
<dbReference type="InterPro" id="IPR023606">
    <property type="entry name" value="CoA-Trfase_III_dom_1_sf"/>
</dbReference>
<keyword evidence="2" id="KW-1185">Reference proteome</keyword>
<dbReference type="SUPFAM" id="SSF89796">
    <property type="entry name" value="CoA-transferase family III (CaiB/BaiF)"/>
    <property type="match status" value="1"/>
</dbReference>
<dbReference type="GO" id="GO:0016740">
    <property type="term" value="F:transferase activity"/>
    <property type="evidence" value="ECO:0007669"/>
    <property type="project" value="UniProtKB-KW"/>
</dbReference>
<dbReference type="InterPro" id="IPR044855">
    <property type="entry name" value="CoA-Trfase_III_dom3_sf"/>
</dbReference>
<sequence length="378" mass="39649">MSASKPTRQGPLAGLRVVEFAGIGPAPFCGMMLADMGAEVILVERPRAIDPSAKPTLLDLGRFTVTHRGKRSLALDLKDPAAIDTVLALIETADALIEGFRPGVMERLGLGPEVCLARNPKLVFGRMTGWGQTGPLAQSAGHDINYVALSGLLDLGRKGSDGTPWVPPTIVGDMAGGAMFLAFGVVSALLEAQRSGAGQVVDAAITDGAAVLGALIHGANAAGLWQQHNVLGGAAHFYNVYRCADGKWLSLGPIEPPFYRALGEVLGLDDADWQAQYDPARWPALHARLEAIFATRTREEWCALFGGSDACVAPVLSLDEAPDHPHNRAREAFIEIDGITQPAPAPRFGRTPGAVGGAVPAPGADNEALLRELGCRAP</sequence>
<organism evidence="1 2">
    <name type="scientific">Denitromonas halophila</name>
    <dbReference type="NCBI Taxonomy" id="1629404"/>
    <lineage>
        <taxon>Bacteria</taxon>
        <taxon>Pseudomonadati</taxon>
        <taxon>Pseudomonadota</taxon>
        <taxon>Betaproteobacteria</taxon>
        <taxon>Rhodocyclales</taxon>
        <taxon>Zoogloeaceae</taxon>
        <taxon>Denitromonas</taxon>
    </lineage>
</organism>